<dbReference type="PANTHER" id="PTHR43311">
    <property type="entry name" value="GLUTAMATE--TRNA LIGASE"/>
    <property type="match status" value="1"/>
</dbReference>
<dbReference type="InterPro" id="IPR001412">
    <property type="entry name" value="aa-tRNA-synth_I_CS"/>
</dbReference>
<dbReference type="InterPro" id="IPR045462">
    <property type="entry name" value="aa-tRNA-synth_I_cd-bd"/>
</dbReference>
<dbReference type="PROSITE" id="PS00178">
    <property type="entry name" value="AA_TRNA_LIGASE_I"/>
    <property type="match status" value="1"/>
</dbReference>
<evidence type="ECO:0000256" key="4">
    <source>
        <dbReference type="ARBA" id="ARBA00022490"/>
    </source>
</evidence>
<dbReference type="EMBL" id="BMYJ01000008">
    <property type="protein sequence ID" value="GHC60806.1"/>
    <property type="molecule type" value="Genomic_DNA"/>
</dbReference>
<comment type="caution">
    <text evidence="10">Lacks conserved residue(s) required for the propagation of feature annotation.</text>
</comment>
<dbReference type="FunFam" id="3.40.50.620:FF:000007">
    <property type="entry name" value="Glutamate--tRNA ligase"/>
    <property type="match status" value="1"/>
</dbReference>
<comment type="similarity">
    <text evidence="2 10">Belongs to the class-I aminoacyl-tRNA synthetase family. Glutamate--tRNA ligase type 1 subfamily.</text>
</comment>
<dbReference type="Pfam" id="PF19269">
    <property type="entry name" value="Anticodon_2"/>
    <property type="match status" value="1"/>
</dbReference>
<dbReference type="PRINTS" id="PR00987">
    <property type="entry name" value="TRNASYNTHGLU"/>
</dbReference>
<reference evidence="13" key="2">
    <citation type="submission" date="2020-09" db="EMBL/GenBank/DDBJ databases">
        <authorList>
            <person name="Sun Q."/>
            <person name="Kim S."/>
        </authorList>
    </citation>
    <scope>NUCLEOTIDE SEQUENCE</scope>
    <source>
        <strain evidence="13">KCTC 23310</strain>
    </source>
</reference>
<dbReference type="InterPro" id="IPR033910">
    <property type="entry name" value="GluRS_core"/>
</dbReference>
<reference evidence="13" key="1">
    <citation type="journal article" date="2014" name="Int. J. Syst. Evol. Microbiol.">
        <title>Complete genome sequence of Corynebacterium casei LMG S-19264T (=DSM 44701T), isolated from a smear-ripened cheese.</title>
        <authorList>
            <consortium name="US DOE Joint Genome Institute (JGI-PGF)"/>
            <person name="Walter F."/>
            <person name="Albersmeier A."/>
            <person name="Kalinowski J."/>
            <person name="Ruckert C."/>
        </authorList>
    </citation>
    <scope>NUCLEOTIDE SEQUENCE</scope>
    <source>
        <strain evidence="13">KCTC 23310</strain>
    </source>
</reference>
<dbReference type="EC" id="6.1.1.17" evidence="10"/>
<keyword evidence="9 10" id="KW-0030">Aminoacyl-tRNA synthetase</keyword>
<accession>A0A918TS46</accession>
<dbReference type="Gene3D" id="1.10.10.350">
    <property type="match status" value="1"/>
</dbReference>
<dbReference type="Gene3D" id="3.40.50.620">
    <property type="entry name" value="HUPs"/>
    <property type="match status" value="1"/>
</dbReference>
<dbReference type="NCBIfam" id="TIGR00464">
    <property type="entry name" value="gltX_bact"/>
    <property type="match status" value="1"/>
</dbReference>
<evidence type="ECO:0000256" key="5">
    <source>
        <dbReference type="ARBA" id="ARBA00022598"/>
    </source>
</evidence>
<keyword evidence="5 10" id="KW-0436">Ligase</keyword>
<organism evidence="13 14">
    <name type="scientific">Neogemmobacter tilapiae</name>
    <dbReference type="NCBI Taxonomy" id="875041"/>
    <lineage>
        <taxon>Bacteria</taxon>
        <taxon>Pseudomonadati</taxon>
        <taxon>Pseudomonadota</taxon>
        <taxon>Alphaproteobacteria</taxon>
        <taxon>Rhodobacterales</taxon>
        <taxon>Paracoccaceae</taxon>
        <taxon>Neogemmobacter</taxon>
    </lineage>
</organism>
<dbReference type="InterPro" id="IPR008925">
    <property type="entry name" value="aa_tRNA-synth_I_cd-bd_sf"/>
</dbReference>
<dbReference type="PANTHER" id="PTHR43311:SF2">
    <property type="entry name" value="GLUTAMATE--TRNA LIGASE, MITOCHONDRIAL-RELATED"/>
    <property type="match status" value="1"/>
</dbReference>
<dbReference type="InterPro" id="IPR000924">
    <property type="entry name" value="Glu/Gln-tRNA-synth"/>
</dbReference>
<evidence type="ECO:0000256" key="8">
    <source>
        <dbReference type="ARBA" id="ARBA00022917"/>
    </source>
</evidence>
<feature type="domain" description="Aminoacyl-tRNA synthetase class I anticodon-binding" evidence="12">
    <location>
        <begin position="329"/>
        <end position="464"/>
    </location>
</feature>
<evidence type="ECO:0000313" key="13">
    <source>
        <dbReference type="EMBL" id="GHC60806.1"/>
    </source>
</evidence>
<keyword evidence="8 10" id="KW-0648">Protein biosynthesis</keyword>
<evidence type="ECO:0000259" key="12">
    <source>
        <dbReference type="Pfam" id="PF19269"/>
    </source>
</evidence>
<protein>
    <recommendedName>
        <fullName evidence="10">Glutamate--tRNA ligase</fullName>
        <ecNumber evidence="10">6.1.1.17</ecNumber>
    </recommendedName>
    <alternativeName>
        <fullName evidence="10">Glutamyl-tRNA synthetase</fullName>
        <shortName evidence="10">GluRS</shortName>
    </alternativeName>
</protein>
<dbReference type="SUPFAM" id="SSF52374">
    <property type="entry name" value="Nucleotidylyl transferase"/>
    <property type="match status" value="1"/>
</dbReference>
<dbReference type="InterPro" id="IPR020751">
    <property type="entry name" value="aa-tRNA-synth_I_codon-bd_sub2"/>
</dbReference>
<feature type="short sequence motif" description="'HIGH' region" evidence="10">
    <location>
        <begin position="11"/>
        <end position="21"/>
    </location>
</feature>
<dbReference type="InterPro" id="IPR004527">
    <property type="entry name" value="Glu-tRNA-ligase_bac/mito"/>
</dbReference>
<comment type="catalytic activity">
    <reaction evidence="10">
        <text>tRNA(Glu) + L-glutamate + ATP = L-glutamyl-tRNA(Glu) + AMP + diphosphate</text>
        <dbReference type="Rhea" id="RHEA:23540"/>
        <dbReference type="Rhea" id="RHEA-COMP:9663"/>
        <dbReference type="Rhea" id="RHEA-COMP:9680"/>
        <dbReference type="ChEBI" id="CHEBI:29985"/>
        <dbReference type="ChEBI" id="CHEBI:30616"/>
        <dbReference type="ChEBI" id="CHEBI:33019"/>
        <dbReference type="ChEBI" id="CHEBI:78442"/>
        <dbReference type="ChEBI" id="CHEBI:78520"/>
        <dbReference type="ChEBI" id="CHEBI:456215"/>
        <dbReference type="EC" id="6.1.1.17"/>
    </reaction>
</comment>
<dbReference type="GO" id="GO:0000049">
    <property type="term" value="F:tRNA binding"/>
    <property type="evidence" value="ECO:0007669"/>
    <property type="project" value="InterPro"/>
</dbReference>
<dbReference type="Pfam" id="PF00749">
    <property type="entry name" value="tRNA-synt_1c"/>
    <property type="match status" value="1"/>
</dbReference>
<evidence type="ECO:0000259" key="11">
    <source>
        <dbReference type="Pfam" id="PF00749"/>
    </source>
</evidence>
<dbReference type="GO" id="GO:0004818">
    <property type="term" value="F:glutamate-tRNA ligase activity"/>
    <property type="evidence" value="ECO:0007669"/>
    <property type="project" value="UniProtKB-UniRule"/>
</dbReference>
<dbReference type="GO" id="GO:0008270">
    <property type="term" value="F:zinc ion binding"/>
    <property type="evidence" value="ECO:0007669"/>
    <property type="project" value="InterPro"/>
</dbReference>
<evidence type="ECO:0000256" key="1">
    <source>
        <dbReference type="ARBA" id="ARBA00004496"/>
    </source>
</evidence>
<comment type="subcellular location">
    <subcellularLocation>
        <location evidence="1 10">Cytoplasm</location>
    </subcellularLocation>
</comment>
<dbReference type="InterPro" id="IPR014729">
    <property type="entry name" value="Rossmann-like_a/b/a_fold"/>
</dbReference>
<dbReference type="HAMAP" id="MF_00022">
    <property type="entry name" value="Glu_tRNA_synth_type1"/>
    <property type="match status" value="1"/>
</dbReference>
<feature type="binding site" evidence="10">
    <location>
        <position position="242"/>
    </location>
    <ligand>
        <name>ATP</name>
        <dbReference type="ChEBI" id="CHEBI:30616"/>
    </ligand>
</feature>
<feature type="domain" description="Glutamyl/glutaminyl-tRNA synthetase class Ib catalytic" evidence="11">
    <location>
        <begin position="5"/>
        <end position="306"/>
    </location>
</feature>
<dbReference type="GO" id="GO:0005524">
    <property type="term" value="F:ATP binding"/>
    <property type="evidence" value="ECO:0007669"/>
    <property type="project" value="UniProtKB-UniRule"/>
</dbReference>
<evidence type="ECO:0000256" key="3">
    <source>
        <dbReference type="ARBA" id="ARBA00011245"/>
    </source>
</evidence>
<dbReference type="Proteomes" id="UP000638981">
    <property type="component" value="Unassembled WGS sequence"/>
</dbReference>
<dbReference type="GO" id="GO:0005829">
    <property type="term" value="C:cytosol"/>
    <property type="evidence" value="ECO:0007669"/>
    <property type="project" value="TreeGrafter"/>
</dbReference>
<keyword evidence="4 10" id="KW-0963">Cytoplasm</keyword>
<dbReference type="SUPFAM" id="SSF48163">
    <property type="entry name" value="An anticodon-binding domain of class I aminoacyl-tRNA synthetases"/>
    <property type="match status" value="1"/>
</dbReference>
<evidence type="ECO:0000256" key="7">
    <source>
        <dbReference type="ARBA" id="ARBA00022840"/>
    </source>
</evidence>
<gene>
    <name evidence="13" type="primary">gltX1</name>
    <name evidence="10" type="synonym">gltX</name>
    <name evidence="13" type="ORF">GCM10007315_25880</name>
</gene>
<evidence type="ECO:0000256" key="2">
    <source>
        <dbReference type="ARBA" id="ARBA00007894"/>
    </source>
</evidence>
<name>A0A918TS46_9RHOB</name>
<keyword evidence="14" id="KW-1185">Reference proteome</keyword>
<comment type="function">
    <text evidence="10">Catalyzes the attachment of glutamate to tRNA(Glu) in a two-step reaction: glutamate is first activated by ATP to form Glu-AMP and then transferred to the acceptor end of tRNA(Glu).</text>
</comment>
<dbReference type="InterPro" id="IPR049940">
    <property type="entry name" value="GluQ/Sye"/>
</dbReference>
<dbReference type="AlphaFoldDB" id="A0A918TS46"/>
<dbReference type="CDD" id="cd00808">
    <property type="entry name" value="GluRS_core"/>
    <property type="match status" value="1"/>
</dbReference>
<comment type="subunit">
    <text evidence="3 10">Monomer.</text>
</comment>
<evidence type="ECO:0000256" key="6">
    <source>
        <dbReference type="ARBA" id="ARBA00022741"/>
    </source>
</evidence>
<feature type="short sequence motif" description="'KMSKS' region" evidence="10">
    <location>
        <begin position="239"/>
        <end position="243"/>
    </location>
</feature>
<evidence type="ECO:0000256" key="9">
    <source>
        <dbReference type="ARBA" id="ARBA00023146"/>
    </source>
</evidence>
<keyword evidence="7 10" id="KW-0067">ATP-binding</keyword>
<keyword evidence="6 10" id="KW-0547">Nucleotide-binding</keyword>
<dbReference type="RefSeq" id="WP_189412109.1">
    <property type="nucleotide sequence ID" value="NZ_BMYJ01000008.1"/>
</dbReference>
<comment type="caution">
    <text evidence="13">The sequence shown here is derived from an EMBL/GenBank/DDBJ whole genome shotgun (WGS) entry which is preliminary data.</text>
</comment>
<evidence type="ECO:0000256" key="10">
    <source>
        <dbReference type="HAMAP-Rule" id="MF_00022"/>
    </source>
</evidence>
<dbReference type="GO" id="GO:0006424">
    <property type="term" value="P:glutamyl-tRNA aminoacylation"/>
    <property type="evidence" value="ECO:0007669"/>
    <property type="project" value="UniProtKB-UniRule"/>
</dbReference>
<proteinExistence type="inferred from homology"/>
<dbReference type="InterPro" id="IPR020058">
    <property type="entry name" value="Glu/Gln-tRNA-synth_Ib_cat-dom"/>
</dbReference>
<evidence type="ECO:0000313" key="14">
    <source>
        <dbReference type="Proteomes" id="UP000638981"/>
    </source>
</evidence>
<sequence>MTPPVVTRFAPSPTGYLHIGGARTALFNWLYARGRGGKFLLRIEDTDRERSTDEATAAILQGLTWLGLDWDGEPITQFARKDRHAEVAYAMLASGKAYKCFSTQEEINAFREEAEARGSYAVFQSPWRGADPSTYPDAPYVIRMLAPRDGETIIQDEVQGTVTVQNSALDDMICLRSDGTPTYMLAVVVDDHDMGVTHVVRGVEHLNNAARQQMVYDAMGWAVPVWAHIPLIHGEDGKKLSKRHGALGVHEYQVMGYPAAAMRNYLARLGWSHGDDEFFTSDQAKAWFDLAGINKAPARLDFKKLQHISGLHIAAGDNAALLHELQAFMAAAGLTPLSAAQSALMEKGMDSLKDRAKTFPDLLDKAQFILANRPVPRDEAAEKALDPVSRGILRELTPRLQTVNWTKEALEPVLTELAAAHGLGFGKLAAPLRAALAGRTVSPSVYDMMLVIGRDETIGRLQDAAA</sequence>